<dbReference type="Pfam" id="PF08706">
    <property type="entry name" value="D5_N"/>
    <property type="match status" value="1"/>
</dbReference>
<feature type="domain" description="SF3 helicase" evidence="5">
    <location>
        <begin position="196"/>
        <end position="351"/>
    </location>
</feature>
<dbReference type="SMART" id="SM00885">
    <property type="entry name" value="D5_N"/>
    <property type="match status" value="1"/>
</dbReference>
<dbReference type="InterPro" id="IPR014015">
    <property type="entry name" value="Helicase_SF3_DNA-vir"/>
</dbReference>
<dbReference type="NCBIfam" id="TIGR01613">
    <property type="entry name" value="primase_Cterm"/>
    <property type="match status" value="1"/>
</dbReference>
<dbReference type="AlphaFoldDB" id="A0A6N7XJV5"/>
<dbReference type="InterPro" id="IPR014818">
    <property type="entry name" value="Phage/plasmid_primase_P4_C"/>
</dbReference>
<dbReference type="SUPFAM" id="SSF46785">
    <property type="entry name" value="Winged helix' DNA-binding domain"/>
    <property type="match status" value="1"/>
</dbReference>
<dbReference type="PANTHER" id="PTHR35372:SF2">
    <property type="entry name" value="SF3 HELICASE DOMAIN-CONTAINING PROTEIN"/>
    <property type="match status" value="1"/>
</dbReference>
<dbReference type="RefSeq" id="WP_154440311.1">
    <property type="nucleotide sequence ID" value="NZ_VUNQ01000020.1"/>
</dbReference>
<dbReference type="Pfam" id="PF03288">
    <property type="entry name" value="Pox_D5"/>
    <property type="match status" value="1"/>
</dbReference>
<evidence type="ECO:0000256" key="4">
    <source>
        <dbReference type="ARBA" id="ARBA00022840"/>
    </source>
</evidence>
<keyword evidence="2" id="KW-0378">Hydrolase</keyword>
<organism evidence="6 7">
    <name type="scientific">Tissierella pigra</name>
    <dbReference type="NCBI Taxonomy" id="2607614"/>
    <lineage>
        <taxon>Bacteria</taxon>
        <taxon>Bacillati</taxon>
        <taxon>Bacillota</taxon>
        <taxon>Tissierellia</taxon>
        <taxon>Tissierellales</taxon>
        <taxon>Tissierellaceae</taxon>
        <taxon>Tissierella</taxon>
    </lineage>
</organism>
<dbReference type="Pfam" id="PF19263">
    <property type="entry name" value="DUF5906"/>
    <property type="match status" value="1"/>
</dbReference>
<dbReference type="InterPro" id="IPR027417">
    <property type="entry name" value="P-loop_NTPase"/>
</dbReference>
<dbReference type="GO" id="GO:0004386">
    <property type="term" value="F:helicase activity"/>
    <property type="evidence" value="ECO:0007669"/>
    <property type="project" value="UniProtKB-KW"/>
</dbReference>
<dbReference type="InterPro" id="IPR006500">
    <property type="entry name" value="Helicase_put_C_phage/plasmid"/>
</dbReference>
<keyword evidence="3" id="KW-0347">Helicase</keyword>
<dbReference type="InterPro" id="IPR045455">
    <property type="entry name" value="NrS-1_pol-like_helicase"/>
</dbReference>
<dbReference type="InterPro" id="IPR036390">
    <property type="entry name" value="WH_DNA-bd_sf"/>
</dbReference>
<dbReference type="InterPro" id="IPR004968">
    <property type="entry name" value="DNA_primase/NTPase_C"/>
</dbReference>
<protein>
    <recommendedName>
        <fullName evidence="5">SF3 helicase domain-containing protein</fullName>
    </recommendedName>
</protein>
<evidence type="ECO:0000259" key="5">
    <source>
        <dbReference type="PROSITE" id="PS51206"/>
    </source>
</evidence>
<proteinExistence type="predicted"/>
<dbReference type="PANTHER" id="PTHR35372">
    <property type="entry name" value="ATP BINDING PROTEIN-RELATED"/>
    <property type="match status" value="1"/>
</dbReference>
<reference evidence="6 7" key="1">
    <citation type="submission" date="2019-09" db="EMBL/GenBank/DDBJ databases">
        <title>In-depth cultivation of the pig gut microbiome towards novel bacterial diversity and tailored functional studies.</title>
        <authorList>
            <person name="Wylensek D."/>
            <person name="Hitch T.C.A."/>
            <person name="Clavel T."/>
        </authorList>
    </citation>
    <scope>NUCLEOTIDE SEQUENCE [LARGE SCALE GENOMIC DNA]</scope>
    <source>
        <strain evidence="6 7">WCA3-693-APC-4?</strain>
    </source>
</reference>
<dbReference type="Gene3D" id="3.40.50.300">
    <property type="entry name" value="P-loop containing nucleotide triphosphate hydrolases"/>
    <property type="match status" value="1"/>
</dbReference>
<sequence>MGKNEEYKDLIKEMGLPDPNDSSYFRESSIKNKQRINGKYNVSGDKVPEWVQVSENGKVTINTGLLADYLIDNIPAIYVANQFYIYENGVYRKSLEDEDLTIVKELIDSKYSTMYRIKDAAAQWKTDRKVKIFPHQINYNPYIINLKNCLYDLRDNQCYKHTSNYKTTIQLNANYNPNAKGETFERFIKEAIPNELNRKIAQEILGYCLTSFTEAKKLFILLGKKDTGKSTFLRIIENLIPEENVSHVELQAINKDYNTAQLFNKLVNIFADLPDQGIKDVGLIKALTGEDTISARHIYGTPFDFINKAKMIFSTNNMPPNYGDKSDAFYERLIILPFNQQKKDVEKDPQLKYKLAEENDYIFMWALEGLKRLIKQNFIFTYSPEVRALINEYKTSSNSVLQFVDEKCIINENMWVYRSLLYKEYREFCQENGLLPLNSTKFNKELETNLSLKRKQMGPKRLRAFIGLGLINNDRGE</sequence>
<accession>A0A6N7XJV5</accession>
<evidence type="ECO:0000313" key="6">
    <source>
        <dbReference type="EMBL" id="MSU01856.1"/>
    </source>
</evidence>
<gene>
    <name evidence="6" type="ORF">FYJ83_10290</name>
</gene>
<dbReference type="Proteomes" id="UP000469523">
    <property type="component" value="Unassembled WGS sequence"/>
</dbReference>
<keyword evidence="4" id="KW-0067">ATP-binding</keyword>
<dbReference type="PROSITE" id="PS51206">
    <property type="entry name" value="SF3_HELICASE_1"/>
    <property type="match status" value="1"/>
</dbReference>
<keyword evidence="1" id="KW-0547">Nucleotide-binding</keyword>
<dbReference type="EMBL" id="VUNQ01000020">
    <property type="protein sequence ID" value="MSU01856.1"/>
    <property type="molecule type" value="Genomic_DNA"/>
</dbReference>
<dbReference type="Gene3D" id="1.10.10.10">
    <property type="entry name" value="Winged helix-like DNA-binding domain superfamily/Winged helix DNA-binding domain"/>
    <property type="match status" value="1"/>
</dbReference>
<dbReference type="GO" id="GO:0016787">
    <property type="term" value="F:hydrolase activity"/>
    <property type="evidence" value="ECO:0007669"/>
    <property type="project" value="UniProtKB-KW"/>
</dbReference>
<evidence type="ECO:0000313" key="7">
    <source>
        <dbReference type="Proteomes" id="UP000469523"/>
    </source>
</evidence>
<keyword evidence="7" id="KW-1185">Reference proteome</keyword>
<dbReference type="InterPro" id="IPR036388">
    <property type="entry name" value="WH-like_DNA-bd_sf"/>
</dbReference>
<dbReference type="SUPFAM" id="SSF52540">
    <property type="entry name" value="P-loop containing nucleoside triphosphate hydrolases"/>
    <property type="match status" value="1"/>
</dbReference>
<dbReference type="InterPro" id="IPR051620">
    <property type="entry name" value="ORF904-like_C"/>
</dbReference>
<evidence type="ECO:0000256" key="1">
    <source>
        <dbReference type="ARBA" id="ARBA00022741"/>
    </source>
</evidence>
<evidence type="ECO:0000256" key="3">
    <source>
        <dbReference type="ARBA" id="ARBA00022806"/>
    </source>
</evidence>
<evidence type="ECO:0000256" key="2">
    <source>
        <dbReference type="ARBA" id="ARBA00022801"/>
    </source>
</evidence>
<name>A0A6N7XJV5_9FIRM</name>
<dbReference type="GO" id="GO:0005524">
    <property type="term" value="F:ATP binding"/>
    <property type="evidence" value="ECO:0007669"/>
    <property type="project" value="UniProtKB-KW"/>
</dbReference>
<comment type="caution">
    <text evidence="6">The sequence shown here is derived from an EMBL/GenBank/DDBJ whole genome shotgun (WGS) entry which is preliminary data.</text>
</comment>